<reference evidence="4 5" key="1">
    <citation type="submission" date="2009-07" db="EMBL/GenBank/DDBJ databases">
        <authorList>
            <person name="Madupu R."/>
            <person name="Durkin A.S."/>
            <person name="Torralba M."/>
            <person name="Methe B."/>
            <person name="Sutton G.G."/>
            <person name="Strausberg R.L."/>
            <person name="Nelson K.E."/>
        </authorList>
    </citation>
    <scope>NUCLEOTIDE SEQUENCE [LARGE SCALE GENOMIC DNA]</scope>
    <source>
        <strain evidence="4 5">SK82</strain>
    </source>
</reference>
<dbReference type="InterPro" id="IPR007310">
    <property type="entry name" value="Aerobactin_biosyn_IucA/IucC_N"/>
</dbReference>
<dbReference type="PANTHER" id="PTHR34384">
    <property type="entry name" value="L-2,3-DIAMINOPROPANOATE--CITRATE LIGASE"/>
    <property type="match status" value="1"/>
</dbReference>
<dbReference type="Pfam" id="PF06276">
    <property type="entry name" value="FhuF"/>
    <property type="match status" value="1"/>
</dbReference>
<evidence type="ECO:0000259" key="2">
    <source>
        <dbReference type="Pfam" id="PF04183"/>
    </source>
</evidence>
<dbReference type="EMBL" id="ACVR01000046">
    <property type="protein sequence ID" value="EET82182.1"/>
    <property type="molecule type" value="Genomic_DNA"/>
</dbReference>
<evidence type="ECO:0000313" key="5">
    <source>
        <dbReference type="Proteomes" id="UP000018419"/>
    </source>
</evidence>
<organism evidence="4 5">
    <name type="scientific">Acinetobacter radioresistens SK82</name>
    <dbReference type="NCBI Taxonomy" id="596318"/>
    <lineage>
        <taxon>Bacteria</taxon>
        <taxon>Pseudomonadati</taxon>
        <taxon>Pseudomonadota</taxon>
        <taxon>Gammaproteobacteria</taxon>
        <taxon>Moraxellales</taxon>
        <taxon>Moraxellaceae</taxon>
        <taxon>Acinetobacter</taxon>
    </lineage>
</organism>
<evidence type="ECO:0000313" key="4">
    <source>
        <dbReference type="EMBL" id="EET82182.1"/>
    </source>
</evidence>
<dbReference type="Pfam" id="PF04183">
    <property type="entry name" value="IucA_IucC"/>
    <property type="match status" value="1"/>
</dbReference>
<proteinExistence type="inferred from homology"/>
<comment type="similarity">
    <text evidence="1">Belongs to the IucA/IucC family.</text>
</comment>
<protein>
    <submittedName>
        <fullName evidence="4">Siderophore biosynthesis protein, IucA/IucC family</fullName>
    </submittedName>
</protein>
<dbReference type="Proteomes" id="UP000018419">
    <property type="component" value="Unassembled WGS sequence"/>
</dbReference>
<comment type="caution">
    <text evidence="4">The sequence shown here is derived from an EMBL/GenBank/DDBJ whole genome shotgun (WGS) entry which is preliminary data.</text>
</comment>
<keyword evidence="5" id="KW-1185">Reference proteome</keyword>
<feature type="domain" description="Aerobactin siderophore biosynthesis IucA/IucC-like C-terminal" evidence="3">
    <location>
        <begin position="411"/>
        <end position="570"/>
    </location>
</feature>
<gene>
    <name evidence="4" type="ORF">ACIRA0001_2909</name>
</gene>
<dbReference type="Gene3D" id="6.10.250.3370">
    <property type="match status" value="1"/>
</dbReference>
<dbReference type="PANTHER" id="PTHR34384:SF5">
    <property type="entry name" value="L-2,3-DIAMINOPROPANOATE--CITRATE LIGASE"/>
    <property type="match status" value="1"/>
</dbReference>
<evidence type="ECO:0000256" key="1">
    <source>
        <dbReference type="ARBA" id="ARBA00007832"/>
    </source>
</evidence>
<accession>A0ABM9YMB7</accession>
<feature type="domain" description="Aerobactin siderophore biosynthesis IucA/IucC N-terminal" evidence="2">
    <location>
        <begin position="148"/>
        <end position="380"/>
    </location>
</feature>
<dbReference type="InterPro" id="IPR037455">
    <property type="entry name" value="LucA/IucC-like"/>
</dbReference>
<dbReference type="Gene3D" id="1.10.510.40">
    <property type="match status" value="1"/>
</dbReference>
<sequence length="598" mass="69043">MKMRSFTDKIALQHLVNAYLQETGNGRFIPSAEQSQQLQNQSQGNTVLCIPLQTVSGFLYAPLAYVSKVGRHRFAALPWVEQGGKILKLSPVNLAANLLENLIFQKNDEALDSSSLLECWIQSRGALQQFLSYREEQIDAVIKAQQNFIQSEQALVLGHSMHPSPKSRQGFVQNDWQLYSPETQSTFKMHFLYIHPDQVVHDNAHKTDISNQLKQDLAPFFNAYHQAKMDEYPDYALLPLHPWQARYLKDKDWYQQLLHQGRLVDFGALGWEMKATTSVRTLYSEQAPWMFKTSLTVAVTNSIRVNLYKECHRGLLSYKLWNDECLSGFRQRHPHLKTISDPAWMALKVNGQVLDETICILRENPFQENADVTCIASLCQDHPFEAKNRFSEIFANLSRKTGQSQANIALQWFERFLEITILPLMELYHEFGMAFEAHQQNTLIELEEGMPKNVWFRDNQGFYYIKELASEILERFPTLATDGQAVCPIALVDERFRYYFIGNTLFGLINAISITGVVEEQKLIEILQSCLMQAYQKYPESNLLKTVLYQETFPYKGNLMTRLYELDELQAHISQQSIYINLKNPLYVAQTVVEAEYA</sequence>
<evidence type="ECO:0000259" key="3">
    <source>
        <dbReference type="Pfam" id="PF06276"/>
    </source>
</evidence>
<dbReference type="InterPro" id="IPR022770">
    <property type="entry name" value="IucA/IucC-like_C"/>
</dbReference>
<name>A0ABM9YMB7_ACIRA</name>